<protein>
    <submittedName>
        <fullName evidence="1">Uncharacterized protein</fullName>
    </submittedName>
</protein>
<evidence type="ECO:0000313" key="2">
    <source>
        <dbReference type="Proteomes" id="UP001054945"/>
    </source>
</evidence>
<organism evidence="1 2">
    <name type="scientific">Caerostris extrusa</name>
    <name type="common">Bark spider</name>
    <name type="synonym">Caerostris bankana</name>
    <dbReference type="NCBI Taxonomy" id="172846"/>
    <lineage>
        <taxon>Eukaryota</taxon>
        <taxon>Metazoa</taxon>
        <taxon>Ecdysozoa</taxon>
        <taxon>Arthropoda</taxon>
        <taxon>Chelicerata</taxon>
        <taxon>Arachnida</taxon>
        <taxon>Araneae</taxon>
        <taxon>Araneomorphae</taxon>
        <taxon>Entelegynae</taxon>
        <taxon>Araneoidea</taxon>
        <taxon>Araneidae</taxon>
        <taxon>Caerostris</taxon>
    </lineage>
</organism>
<keyword evidence="2" id="KW-1185">Reference proteome</keyword>
<gene>
    <name evidence="1" type="ORF">CEXT_429191</name>
</gene>
<reference evidence="1 2" key="1">
    <citation type="submission" date="2021-06" db="EMBL/GenBank/DDBJ databases">
        <title>Caerostris extrusa draft genome.</title>
        <authorList>
            <person name="Kono N."/>
            <person name="Arakawa K."/>
        </authorList>
    </citation>
    <scope>NUCLEOTIDE SEQUENCE [LARGE SCALE GENOMIC DNA]</scope>
</reference>
<dbReference type="AlphaFoldDB" id="A0AAV4MU20"/>
<sequence length="98" mass="11479">MQSCHRCLLKASEEMTAINWKRKDSKTSNVKDRKITLRMRSASGELNNINASDLKRMRTTTWEAKRFAFGRKIYLNVQEETVGRTTLQSELKEKSPHY</sequence>
<comment type="caution">
    <text evidence="1">The sequence shown here is derived from an EMBL/GenBank/DDBJ whole genome shotgun (WGS) entry which is preliminary data.</text>
</comment>
<dbReference type="EMBL" id="BPLR01002639">
    <property type="protein sequence ID" value="GIX75961.1"/>
    <property type="molecule type" value="Genomic_DNA"/>
</dbReference>
<proteinExistence type="predicted"/>
<dbReference type="Proteomes" id="UP001054945">
    <property type="component" value="Unassembled WGS sequence"/>
</dbReference>
<evidence type="ECO:0000313" key="1">
    <source>
        <dbReference type="EMBL" id="GIX75961.1"/>
    </source>
</evidence>
<accession>A0AAV4MU20</accession>
<name>A0AAV4MU20_CAEEX</name>